<dbReference type="EMBL" id="JBBPBM010000001">
    <property type="protein sequence ID" value="KAK8600146.1"/>
    <property type="molecule type" value="Genomic_DNA"/>
</dbReference>
<dbReference type="Pfam" id="PF00254">
    <property type="entry name" value="FKBP_C"/>
    <property type="match status" value="1"/>
</dbReference>
<evidence type="ECO:0000256" key="2">
    <source>
        <dbReference type="ARBA" id="ARBA00013194"/>
    </source>
</evidence>
<dbReference type="PANTHER" id="PTHR10516">
    <property type="entry name" value="PEPTIDYL-PROLYL CIS-TRANS ISOMERASE"/>
    <property type="match status" value="1"/>
</dbReference>
<gene>
    <name evidence="8" type="ORF">V6N12_050004</name>
</gene>
<evidence type="ECO:0000313" key="9">
    <source>
        <dbReference type="Proteomes" id="UP001472677"/>
    </source>
</evidence>
<evidence type="ECO:0000256" key="1">
    <source>
        <dbReference type="ARBA" id="ARBA00000971"/>
    </source>
</evidence>
<evidence type="ECO:0000259" key="7">
    <source>
        <dbReference type="Pfam" id="PF00254"/>
    </source>
</evidence>
<dbReference type="EC" id="5.2.1.8" evidence="2"/>
<accession>A0ABR2GC31</accession>
<evidence type="ECO:0000256" key="6">
    <source>
        <dbReference type="SAM" id="MobiDB-lite"/>
    </source>
</evidence>
<keyword evidence="9" id="KW-1185">Reference proteome</keyword>
<sequence>MLGNINDVWPIPLEHSNFLLTMALEEDDGQSYAPKKKKSESEDDKRRKKIVPGSLMKALMRPGGGESNPSDGDQVIYHCTVRTLDEVVVESTRSEHGEKGIPIRNVLGKSKMILGLLEGIPTMLKGEVAMVLSL</sequence>
<comment type="catalytic activity">
    <reaction evidence="1">
        <text>[protein]-peptidylproline (omega=180) = [protein]-peptidylproline (omega=0)</text>
        <dbReference type="Rhea" id="RHEA:16237"/>
        <dbReference type="Rhea" id="RHEA-COMP:10747"/>
        <dbReference type="Rhea" id="RHEA-COMP:10748"/>
        <dbReference type="ChEBI" id="CHEBI:83833"/>
        <dbReference type="ChEBI" id="CHEBI:83834"/>
        <dbReference type="EC" id="5.2.1.8"/>
    </reaction>
</comment>
<keyword evidence="4" id="KW-0413">Isomerase</keyword>
<feature type="domain" description="PPIase FKBP-type" evidence="7">
    <location>
        <begin position="66"/>
        <end position="131"/>
    </location>
</feature>
<organism evidence="8 9">
    <name type="scientific">Hibiscus sabdariffa</name>
    <name type="common">roselle</name>
    <dbReference type="NCBI Taxonomy" id="183260"/>
    <lineage>
        <taxon>Eukaryota</taxon>
        <taxon>Viridiplantae</taxon>
        <taxon>Streptophyta</taxon>
        <taxon>Embryophyta</taxon>
        <taxon>Tracheophyta</taxon>
        <taxon>Spermatophyta</taxon>
        <taxon>Magnoliopsida</taxon>
        <taxon>eudicotyledons</taxon>
        <taxon>Gunneridae</taxon>
        <taxon>Pentapetalae</taxon>
        <taxon>rosids</taxon>
        <taxon>malvids</taxon>
        <taxon>Malvales</taxon>
        <taxon>Malvaceae</taxon>
        <taxon>Malvoideae</taxon>
        <taxon>Hibiscus</taxon>
    </lineage>
</organism>
<dbReference type="InterPro" id="IPR001179">
    <property type="entry name" value="PPIase_FKBP_dom"/>
</dbReference>
<evidence type="ECO:0000256" key="4">
    <source>
        <dbReference type="ARBA" id="ARBA00023235"/>
    </source>
</evidence>
<dbReference type="PANTHER" id="PTHR10516:SF268">
    <property type="entry name" value="PEPTIDYL-PROLYL CIS-TRANS ISOMERASE PASTICCINO1"/>
    <property type="match status" value="1"/>
</dbReference>
<dbReference type="InterPro" id="IPR046357">
    <property type="entry name" value="PPIase_dom_sf"/>
</dbReference>
<comment type="caution">
    <text evidence="8">The sequence shown here is derived from an EMBL/GenBank/DDBJ whole genome shotgun (WGS) entry which is preliminary data.</text>
</comment>
<evidence type="ECO:0000313" key="8">
    <source>
        <dbReference type="EMBL" id="KAK8600146.1"/>
    </source>
</evidence>
<proteinExistence type="predicted"/>
<dbReference type="Proteomes" id="UP001472677">
    <property type="component" value="Unassembled WGS sequence"/>
</dbReference>
<protein>
    <recommendedName>
        <fullName evidence="2">peptidylprolyl isomerase</fullName>
        <ecNumber evidence="2">5.2.1.8</ecNumber>
    </recommendedName>
    <alternativeName>
        <fullName evidence="5">Rotamase</fullName>
    </alternativeName>
</protein>
<evidence type="ECO:0000256" key="3">
    <source>
        <dbReference type="ARBA" id="ARBA00023110"/>
    </source>
</evidence>
<evidence type="ECO:0000256" key="5">
    <source>
        <dbReference type="ARBA" id="ARBA00029569"/>
    </source>
</evidence>
<dbReference type="InterPro" id="IPR050689">
    <property type="entry name" value="FKBP-type_PPIase"/>
</dbReference>
<keyword evidence="3" id="KW-0697">Rotamase</keyword>
<feature type="region of interest" description="Disordered" evidence="6">
    <location>
        <begin position="28"/>
        <end position="73"/>
    </location>
</feature>
<dbReference type="SUPFAM" id="SSF54534">
    <property type="entry name" value="FKBP-like"/>
    <property type="match status" value="1"/>
</dbReference>
<name>A0ABR2GC31_9ROSI</name>
<dbReference type="Gene3D" id="3.10.50.40">
    <property type="match status" value="1"/>
</dbReference>
<reference evidence="8 9" key="1">
    <citation type="journal article" date="2024" name="G3 (Bethesda)">
        <title>Genome assembly of Hibiscus sabdariffa L. provides insights into metabolisms of medicinal natural products.</title>
        <authorList>
            <person name="Kim T."/>
        </authorList>
    </citation>
    <scope>NUCLEOTIDE SEQUENCE [LARGE SCALE GENOMIC DNA]</scope>
    <source>
        <strain evidence="8">TK-2024</strain>
        <tissue evidence="8">Old leaves</tissue>
    </source>
</reference>